<dbReference type="Pfam" id="PF02934">
    <property type="entry name" value="GatB_N"/>
    <property type="match status" value="1"/>
</dbReference>
<keyword evidence="12" id="KW-0808">Transferase</keyword>
<accession>A0A2H0BUQ7</accession>
<dbReference type="InterPro" id="IPR042114">
    <property type="entry name" value="GatB_C_1"/>
</dbReference>
<evidence type="ECO:0000259" key="11">
    <source>
        <dbReference type="SMART" id="SM00845"/>
    </source>
</evidence>
<dbReference type="InterPro" id="IPR017958">
    <property type="entry name" value="Gln-tRNA_amidoTrfase_suB_CS"/>
</dbReference>
<feature type="domain" description="Asn/Gln amidotransferase" evidence="11">
    <location>
        <begin position="334"/>
        <end position="498"/>
    </location>
</feature>
<evidence type="ECO:0000313" key="13">
    <source>
        <dbReference type="Proteomes" id="UP000231246"/>
    </source>
</evidence>
<dbReference type="PANTHER" id="PTHR11659">
    <property type="entry name" value="GLUTAMYL-TRNA GLN AMIDOTRANSFERASE SUBUNIT B MITOCHONDRIAL AND PROKARYOTIC PET112-RELATED"/>
    <property type="match status" value="1"/>
</dbReference>
<dbReference type="PROSITE" id="PS01234">
    <property type="entry name" value="GATB"/>
    <property type="match status" value="1"/>
</dbReference>
<evidence type="ECO:0000256" key="6">
    <source>
        <dbReference type="ARBA" id="ARBA00022917"/>
    </source>
</evidence>
<comment type="catalytic activity">
    <reaction evidence="8 10">
        <text>L-aspartyl-tRNA(Asn) + L-glutamine + ATP + H2O = L-asparaginyl-tRNA(Asn) + L-glutamate + ADP + phosphate + 2 H(+)</text>
        <dbReference type="Rhea" id="RHEA:14513"/>
        <dbReference type="Rhea" id="RHEA-COMP:9674"/>
        <dbReference type="Rhea" id="RHEA-COMP:9677"/>
        <dbReference type="ChEBI" id="CHEBI:15377"/>
        <dbReference type="ChEBI" id="CHEBI:15378"/>
        <dbReference type="ChEBI" id="CHEBI:29985"/>
        <dbReference type="ChEBI" id="CHEBI:30616"/>
        <dbReference type="ChEBI" id="CHEBI:43474"/>
        <dbReference type="ChEBI" id="CHEBI:58359"/>
        <dbReference type="ChEBI" id="CHEBI:78515"/>
        <dbReference type="ChEBI" id="CHEBI:78516"/>
        <dbReference type="ChEBI" id="CHEBI:456216"/>
    </reaction>
</comment>
<keyword evidence="3 10" id="KW-0436">Ligase</keyword>
<dbReference type="GO" id="GO:0050566">
    <property type="term" value="F:asparaginyl-tRNA synthase (glutamine-hydrolyzing) activity"/>
    <property type="evidence" value="ECO:0007669"/>
    <property type="project" value="RHEA"/>
</dbReference>
<protein>
    <recommendedName>
        <fullName evidence="10">Aspartyl/glutamyl-tRNA(Asn/Gln) amidotransferase subunit B</fullName>
        <shortName evidence="10">Asp/Glu-ADT subunit B</shortName>
        <ecNumber evidence="10">6.3.5.-</ecNumber>
    </recommendedName>
</protein>
<comment type="similarity">
    <text evidence="1 10">Belongs to the GatB/GatE family. GatB subfamily.</text>
</comment>
<dbReference type="GO" id="GO:0070681">
    <property type="term" value="P:glutaminyl-tRNAGln biosynthesis via transamidation"/>
    <property type="evidence" value="ECO:0007669"/>
    <property type="project" value="TreeGrafter"/>
</dbReference>
<dbReference type="GO" id="GO:0006412">
    <property type="term" value="P:translation"/>
    <property type="evidence" value="ECO:0007669"/>
    <property type="project" value="UniProtKB-UniRule"/>
</dbReference>
<dbReference type="SMART" id="SM00845">
    <property type="entry name" value="GatB_Yqey"/>
    <property type="match status" value="1"/>
</dbReference>
<dbReference type="SUPFAM" id="SSF89095">
    <property type="entry name" value="GatB/YqeY motif"/>
    <property type="match status" value="1"/>
</dbReference>
<dbReference type="GO" id="GO:0016740">
    <property type="term" value="F:transferase activity"/>
    <property type="evidence" value="ECO:0007669"/>
    <property type="project" value="UniProtKB-KW"/>
</dbReference>
<dbReference type="PANTHER" id="PTHR11659:SF0">
    <property type="entry name" value="GLUTAMYL-TRNA(GLN) AMIDOTRANSFERASE SUBUNIT B, MITOCHONDRIAL"/>
    <property type="match status" value="1"/>
</dbReference>
<dbReference type="NCBIfam" id="NF004014">
    <property type="entry name" value="PRK05477.1-4"/>
    <property type="match status" value="1"/>
</dbReference>
<keyword evidence="5 10" id="KW-0067">ATP-binding</keyword>
<comment type="function">
    <text evidence="7 10">Allows the formation of correctly charged Asn-tRNA(Asn) or Gln-tRNA(Gln) through the transamidation of misacylated Asp-tRNA(Asn) or Glu-tRNA(Gln) in organisms which lack either or both of asparaginyl-tRNA or glutaminyl-tRNA synthetases. The reaction takes place in the presence of glutamine and ATP through an activated phospho-Asp-tRNA(Asn) or phospho-Glu-tRNA(Gln).</text>
</comment>
<dbReference type="FunFam" id="1.10.10.410:FF:000001">
    <property type="entry name" value="Aspartyl/glutamyl-tRNA(Asn/Gln) amidotransferase subunit B"/>
    <property type="match status" value="1"/>
</dbReference>
<dbReference type="NCBIfam" id="TIGR00133">
    <property type="entry name" value="gatB"/>
    <property type="match status" value="1"/>
</dbReference>
<name>A0A2H0BUQ7_9BACT</name>
<dbReference type="InterPro" id="IPR004413">
    <property type="entry name" value="GatB"/>
</dbReference>
<sequence length="501" mass="56402">MTNSKYTPIIGLEIHIELGTASKMFCGCKNDPFGAEKPNIYTCPVCLGLPGALPVPNKKAVDWVIMLGQALGCKIAKNSRFDRKNYFYPDLPKGYQISQYDEPLAVGGELAGVHITRVHLEEDTGKLIHATVKNKKVSLVDFNRSGVALVEIVTEPDIRSSEQAVMFLKRLRQIVRYLGISDADMEKGSMRIEPNISLSRYVNSVHSRNVQELPNYKAEVKNINSFKFAKKAIDYELKRHEEILEKGQTPKQETRGWDEKKNITVSQRLKEEANDYRYFPEPDIPPMNFAKPYLDRIRAEIPELPDQKFNRYIKEYGLSEYDSEILSVNREVALWFEESVAAYVQTVTSGIKQKKNVQPSAYAKVIANWITGDLANLLKKDKVKIGEIKLLPAHLAELLYLVDKGEISSTAAKRVFIKVYKTGETPSNIVKELDLGIDQNSSALKKIVEEVMNTNYKAVEELKAGKGAAIGFLIGQVMQKMKGKADAITVSKLIKELLVNK</sequence>
<dbReference type="Proteomes" id="UP000231246">
    <property type="component" value="Unassembled WGS sequence"/>
</dbReference>
<dbReference type="HAMAP" id="MF_00121">
    <property type="entry name" value="GatB"/>
    <property type="match status" value="1"/>
</dbReference>
<dbReference type="EC" id="6.3.5.-" evidence="10"/>
<evidence type="ECO:0000256" key="3">
    <source>
        <dbReference type="ARBA" id="ARBA00022598"/>
    </source>
</evidence>
<evidence type="ECO:0000256" key="9">
    <source>
        <dbReference type="ARBA" id="ARBA00047913"/>
    </source>
</evidence>
<dbReference type="Pfam" id="PF02637">
    <property type="entry name" value="GatB_Yqey"/>
    <property type="match status" value="1"/>
</dbReference>
<dbReference type="InterPro" id="IPR023168">
    <property type="entry name" value="GatB_Yqey_C_2"/>
</dbReference>
<evidence type="ECO:0000256" key="4">
    <source>
        <dbReference type="ARBA" id="ARBA00022741"/>
    </source>
</evidence>
<comment type="caution">
    <text evidence="12">The sequence shown here is derived from an EMBL/GenBank/DDBJ whole genome shotgun (WGS) entry which is preliminary data.</text>
</comment>
<dbReference type="SUPFAM" id="SSF55931">
    <property type="entry name" value="Glutamine synthetase/guanido kinase"/>
    <property type="match status" value="1"/>
</dbReference>
<organism evidence="12 13">
    <name type="scientific">Candidatus Roizmanbacteria bacterium CG22_combo_CG10-13_8_21_14_all_38_20</name>
    <dbReference type="NCBI Taxonomy" id="1974862"/>
    <lineage>
        <taxon>Bacteria</taxon>
        <taxon>Candidatus Roizmaniibacteriota</taxon>
    </lineage>
</organism>
<dbReference type="Gene3D" id="1.10.150.380">
    <property type="entry name" value="GatB domain, N-terminal subdomain"/>
    <property type="match status" value="1"/>
</dbReference>
<dbReference type="InterPro" id="IPR003789">
    <property type="entry name" value="Asn/Gln_tRNA_amidoTrase-B-like"/>
</dbReference>
<keyword evidence="6 10" id="KW-0648">Protein biosynthesis</keyword>
<keyword evidence="4 10" id="KW-0547">Nucleotide-binding</keyword>
<comment type="catalytic activity">
    <reaction evidence="9 10">
        <text>L-glutamyl-tRNA(Gln) + L-glutamine + ATP + H2O = L-glutaminyl-tRNA(Gln) + L-glutamate + ADP + phosphate + H(+)</text>
        <dbReference type="Rhea" id="RHEA:17521"/>
        <dbReference type="Rhea" id="RHEA-COMP:9681"/>
        <dbReference type="Rhea" id="RHEA-COMP:9684"/>
        <dbReference type="ChEBI" id="CHEBI:15377"/>
        <dbReference type="ChEBI" id="CHEBI:15378"/>
        <dbReference type="ChEBI" id="CHEBI:29985"/>
        <dbReference type="ChEBI" id="CHEBI:30616"/>
        <dbReference type="ChEBI" id="CHEBI:43474"/>
        <dbReference type="ChEBI" id="CHEBI:58359"/>
        <dbReference type="ChEBI" id="CHEBI:78520"/>
        <dbReference type="ChEBI" id="CHEBI:78521"/>
        <dbReference type="ChEBI" id="CHEBI:456216"/>
    </reaction>
</comment>
<dbReference type="Gene3D" id="1.10.10.410">
    <property type="match status" value="1"/>
</dbReference>
<reference evidence="12 13" key="1">
    <citation type="submission" date="2017-09" db="EMBL/GenBank/DDBJ databases">
        <title>Depth-based differentiation of microbial function through sediment-hosted aquifers and enrichment of novel symbionts in the deep terrestrial subsurface.</title>
        <authorList>
            <person name="Probst A.J."/>
            <person name="Ladd B."/>
            <person name="Jarett J.K."/>
            <person name="Geller-Mcgrath D.E."/>
            <person name="Sieber C.M."/>
            <person name="Emerson J.B."/>
            <person name="Anantharaman K."/>
            <person name="Thomas B.C."/>
            <person name="Malmstrom R."/>
            <person name="Stieglmeier M."/>
            <person name="Klingl A."/>
            <person name="Woyke T."/>
            <person name="Ryan C.M."/>
            <person name="Banfield J.F."/>
        </authorList>
    </citation>
    <scope>NUCLEOTIDE SEQUENCE [LARGE SCALE GENOMIC DNA]</scope>
    <source>
        <strain evidence="12">CG22_combo_CG10-13_8_21_14_all_38_20</strain>
    </source>
</reference>
<dbReference type="EMBL" id="PCTA01000028">
    <property type="protein sequence ID" value="PIP61361.1"/>
    <property type="molecule type" value="Genomic_DNA"/>
</dbReference>
<dbReference type="InterPro" id="IPR017959">
    <property type="entry name" value="Asn/Gln-tRNA_amidoTrfase_suB/E"/>
</dbReference>
<gene>
    <name evidence="10" type="primary">gatB</name>
    <name evidence="12" type="ORF">COW99_04430</name>
</gene>
<comment type="subunit">
    <text evidence="2 10">Heterotrimer of A, B and C subunits.</text>
</comment>
<evidence type="ECO:0000256" key="8">
    <source>
        <dbReference type="ARBA" id="ARBA00047380"/>
    </source>
</evidence>
<evidence type="ECO:0000256" key="5">
    <source>
        <dbReference type="ARBA" id="ARBA00022840"/>
    </source>
</evidence>
<proteinExistence type="inferred from homology"/>
<evidence type="ECO:0000256" key="7">
    <source>
        <dbReference type="ARBA" id="ARBA00024799"/>
    </source>
</evidence>
<dbReference type="GO" id="GO:0050567">
    <property type="term" value="F:glutaminyl-tRNA synthase (glutamine-hydrolyzing) activity"/>
    <property type="evidence" value="ECO:0007669"/>
    <property type="project" value="UniProtKB-UniRule"/>
</dbReference>
<dbReference type="AlphaFoldDB" id="A0A2H0BUQ7"/>
<dbReference type="InterPro" id="IPR014746">
    <property type="entry name" value="Gln_synth/guanido_kin_cat_dom"/>
</dbReference>
<evidence type="ECO:0000313" key="12">
    <source>
        <dbReference type="EMBL" id="PIP61361.1"/>
    </source>
</evidence>
<dbReference type="NCBIfam" id="NF004012">
    <property type="entry name" value="PRK05477.1-2"/>
    <property type="match status" value="1"/>
</dbReference>
<dbReference type="InterPro" id="IPR006075">
    <property type="entry name" value="Asn/Gln-tRNA_Trfase_suB/E_cat"/>
</dbReference>
<evidence type="ECO:0000256" key="10">
    <source>
        <dbReference type="HAMAP-Rule" id="MF_00121"/>
    </source>
</evidence>
<dbReference type="GO" id="GO:0005524">
    <property type="term" value="F:ATP binding"/>
    <property type="evidence" value="ECO:0007669"/>
    <property type="project" value="UniProtKB-KW"/>
</dbReference>
<evidence type="ECO:0000256" key="2">
    <source>
        <dbReference type="ARBA" id="ARBA00011123"/>
    </source>
</evidence>
<evidence type="ECO:0000256" key="1">
    <source>
        <dbReference type="ARBA" id="ARBA00005306"/>
    </source>
</evidence>
<dbReference type="InterPro" id="IPR018027">
    <property type="entry name" value="Asn/Gln_amidotransferase"/>
</dbReference>